<dbReference type="SUPFAM" id="SSF47240">
    <property type="entry name" value="Ferritin-like"/>
    <property type="match status" value="1"/>
</dbReference>
<dbReference type="Proteomes" id="UP000275267">
    <property type="component" value="Unassembled WGS sequence"/>
</dbReference>
<accession>A0A3L6TP74</accession>
<protein>
    <submittedName>
        <fullName evidence="3">Ribonucleoside-diphosphate reductase small chain</fullName>
    </submittedName>
</protein>
<gene>
    <name evidence="3" type="ORF">C2845_PM01G42690</name>
</gene>
<evidence type="ECO:0000256" key="2">
    <source>
        <dbReference type="SAM" id="SignalP"/>
    </source>
</evidence>
<evidence type="ECO:0000313" key="4">
    <source>
        <dbReference type="Proteomes" id="UP000275267"/>
    </source>
</evidence>
<dbReference type="PANTHER" id="PTHR23409">
    <property type="entry name" value="RIBONUCLEOSIDE-DIPHOSPHATE REDUCTASE SMALL CHAIN"/>
    <property type="match status" value="1"/>
</dbReference>
<organism evidence="3 4">
    <name type="scientific">Panicum miliaceum</name>
    <name type="common">Proso millet</name>
    <name type="synonym">Broomcorn millet</name>
    <dbReference type="NCBI Taxonomy" id="4540"/>
    <lineage>
        <taxon>Eukaryota</taxon>
        <taxon>Viridiplantae</taxon>
        <taxon>Streptophyta</taxon>
        <taxon>Embryophyta</taxon>
        <taxon>Tracheophyta</taxon>
        <taxon>Spermatophyta</taxon>
        <taxon>Magnoliopsida</taxon>
        <taxon>Liliopsida</taxon>
        <taxon>Poales</taxon>
        <taxon>Poaceae</taxon>
        <taxon>PACMAD clade</taxon>
        <taxon>Panicoideae</taxon>
        <taxon>Panicodae</taxon>
        <taxon>Paniceae</taxon>
        <taxon>Panicinae</taxon>
        <taxon>Panicum</taxon>
        <taxon>Panicum sect. Panicum</taxon>
    </lineage>
</organism>
<keyword evidence="2" id="KW-0732">Signal</keyword>
<feature type="signal peptide" evidence="2">
    <location>
        <begin position="1"/>
        <end position="22"/>
    </location>
</feature>
<dbReference type="Pfam" id="PF00268">
    <property type="entry name" value="Ribonuc_red_sm"/>
    <property type="match status" value="1"/>
</dbReference>
<dbReference type="InterPro" id="IPR000358">
    <property type="entry name" value="RNR_small_fam"/>
</dbReference>
<name>A0A3L6TP74_PANMI</name>
<dbReference type="InterPro" id="IPR012348">
    <property type="entry name" value="RNR-like"/>
</dbReference>
<dbReference type="PANTHER" id="PTHR23409:SF18">
    <property type="entry name" value="RIBONUCLEOSIDE-DIPHOSPHATE REDUCTASE SUBUNIT M2"/>
    <property type="match status" value="1"/>
</dbReference>
<dbReference type="STRING" id="4540.A0A3L6TP74"/>
<feature type="region of interest" description="Disordered" evidence="1">
    <location>
        <begin position="35"/>
        <end position="69"/>
    </location>
</feature>
<evidence type="ECO:0000256" key="1">
    <source>
        <dbReference type="SAM" id="MobiDB-lite"/>
    </source>
</evidence>
<dbReference type="GO" id="GO:0016491">
    <property type="term" value="F:oxidoreductase activity"/>
    <property type="evidence" value="ECO:0007669"/>
    <property type="project" value="InterPro"/>
</dbReference>
<dbReference type="OrthoDB" id="10248373at2759"/>
<keyword evidence="4" id="KW-1185">Reference proteome</keyword>
<dbReference type="AlphaFoldDB" id="A0A3L6TP74"/>
<sequence length="306" mass="33085">MLLVSAGLLLCRAPGAPPPVDAALLGSLGRRAAEARAHGAHRATGSHAAGPPGPDHAASPLPRSPPPVLGCERNVKEKENEVRTGVQEGEKAVPVDRMGYDVLALDERWSYRACLLQSLFPLQVQFAKQLTSKGVVTTLLTTRIITRTAAVDARPAAVKTFSDGHDEGGFAVLTQHATSEASARTPQTYIRDGAEKDRLFRAIDTEPAVRRKADGAMRWIDGSERYAERLVAFACVEGLHCDFACLLYDLLRSKLNEARVCAIVANAVDIEREFVCAVLHAAFVGMNDALMSQYIEFVADRLLMAL</sequence>
<dbReference type="EMBL" id="PQIB02000001">
    <property type="protein sequence ID" value="RLN40674.1"/>
    <property type="molecule type" value="Genomic_DNA"/>
</dbReference>
<reference evidence="4" key="1">
    <citation type="journal article" date="2019" name="Nat. Commun.">
        <title>The genome of broomcorn millet.</title>
        <authorList>
            <person name="Zou C."/>
            <person name="Miki D."/>
            <person name="Li D."/>
            <person name="Tang Q."/>
            <person name="Xiao L."/>
            <person name="Rajput S."/>
            <person name="Deng P."/>
            <person name="Jia W."/>
            <person name="Huang R."/>
            <person name="Zhang M."/>
            <person name="Sun Y."/>
            <person name="Hu J."/>
            <person name="Fu X."/>
            <person name="Schnable P.S."/>
            <person name="Li F."/>
            <person name="Zhang H."/>
            <person name="Feng B."/>
            <person name="Zhu X."/>
            <person name="Liu R."/>
            <person name="Schnable J.C."/>
            <person name="Zhu J.-K."/>
            <person name="Zhang H."/>
        </authorList>
    </citation>
    <scope>NUCLEOTIDE SEQUENCE [LARGE SCALE GENOMIC DNA]</scope>
</reference>
<dbReference type="GO" id="GO:0009263">
    <property type="term" value="P:deoxyribonucleotide biosynthetic process"/>
    <property type="evidence" value="ECO:0007669"/>
    <property type="project" value="InterPro"/>
</dbReference>
<comment type="caution">
    <text evidence="3">The sequence shown here is derived from an EMBL/GenBank/DDBJ whole genome shotgun (WGS) entry which is preliminary data.</text>
</comment>
<dbReference type="Gene3D" id="1.10.620.20">
    <property type="entry name" value="Ribonucleotide Reductase, subunit A"/>
    <property type="match status" value="2"/>
</dbReference>
<proteinExistence type="predicted"/>
<evidence type="ECO:0000313" key="3">
    <source>
        <dbReference type="EMBL" id="RLN40674.1"/>
    </source>
</evidence>
<feature type="chain" id="PRO_5018122856" evidence="2">
    <location>
        <begin position="23"/>
        <end position="306"/>
    </location>
</feature>
<dbReference type="InterPro" id="IPR009078">
    <property type="entry name" value="Ferritin-like_SF"/>
</dbReference>
<feature type="compositionally biased region" description="Low complexity" evidence="1">
    <location>
        <begin position="42"/>
        <end position="60"/>
    </location>
</feature>